<dbReference type="SUPFAM" id="SSF103481">
    <property type="entry name" value="Multidrug resistance efflux transporter EmrE"/>
    <property type="match status" value="2"/>
</dbReference>
<comment type="similarity">
    <text evidence="2">Belongs to the EamA transporter family.</text>
</comment>
<keyword evidence="5 6" id="KW-0472">Membrane</keyword>
<evidence type="ECO:0000313" key="9">
    <source>
        <dbReference type="Proteomes" id="UP000177324"/>
    </source>
</evidence>
<feature type="transmembrane region" description="Helical" evidence="6">
    <location>
        <begin position="222"/>
        <end position="242"/>
    </location>
</feature>
<accession>A0A1G1VKF9</accession>
<dbReference type="STRING" id="1797589.A2784_01575"/>
<organism evidence="8 9">
    <name type="scientific">Candidatus Chisholmbacteria bacterium RIFCSPHIGHO2_01_FULL_48_12</name>
    <dbReference type="NCBI Taxonomy" id="1797589"/>
    <lineage>
        <taxon>Bacteria</taxon>
        <taxon>Candidatus Chisholmiibacteriota</taxon>
    </lineage>
</organism>
<dbReference type="InterPro" id="IPR037185">
    <property type="entry name" value="EmrE-like"/>
</dbReference>
<dbReference type="GO" id="GO:0016020">
    <property type="term" value="C:membrane"/>
    <property type="evidence" value="ECO:0007669"/>
    <property type="project" value="UniProtKB-SubCell"/>
</dbReference>
<feature type="transmembrane region" description="Helical" evidence="6">
    <location>
        <begin position="278"/>
        <end position="297"/>
    </location>
</feature>
<dbReference type="PANTHER" id="PTHR32322">
    <property type="entry name" value="INNER MEMBRANE TRANSPORTER"/>
    <property type="match status" value="1"/>
</dbReference>
<feature type="domain" description="EamA" evidence="7">
    <location>
        <begin position="8"/>
        <end position="143"/>
    </location>
</feature>
<evidence type="ECO:0000256" key="2">
    <source>
        <dbReference type="ARBA" id="ARBA00007362"/>
    </source>
</evidence>
<evidence type="ECO:0000256" key="4">
    <source>
        <dbReference type="ARBA" id="ARBA00022989"/>
    </source>
</evidence>
<feature type="transmembrane region" description="Helical" evidence="6">
    <location>
        <begin position="189"/>
        <end position="210"/>
    </location>
</feature>
<feature type="domain" description="EamA" evidence="7">
    <location>
        <begin position="160"/>
        <end position="294"/>
    </location>
</feature>
<dbReference type="PANTHER" id="PTHR32322:SF2">
    <property type="entry name" value="EAMA DOMAIN-CONTAINING PROTEIN"/>
    <property type="match status" value="1"/>
</dbReference>
<dbReference type="AlphaFoldDB" id="A0A1G1VKF9"/>
<keyword evidence="4 6" id="KW-1133">Transmembrane helix</keyword>
<evidence type="ECO:0000256" key="3">
    <source>
        <dbReference type="ARBA" id="ARBA00022692"/>
    </source>
</evidence>
<dbReference type="InterPro" id="IPR000620">
    <property type="entry name" value="EamA_dom"/>
</dbReference>
<feature type="transmembrane region" description="Helical" evidence="6">
    <location>
        <begin position="68"/>
        <end position="89"/>
    </location>
</feature>
<gene>
    <name evidence="8" type="ORF">A2784_01575</name>
</gene>
<dbReference type="InterPro" id="IPR050638">
    <property type="entry name" value="AA-Vitamin_Transporters"/>
</dbReference>
<protein>
    <recommendedName>
        <fullName evidence="7">EamA domain-containing protein</fullName>
    </recommendedName>
</protein>
<dbReference type="Proteomes" id="UP000177324">
    <property type="component" value="Unassembled WGS sequence"/>
</dbReference>
<name>A0A1G1VKF9_9BACT</name>
<dbReference type="EMBL" id="MHCH01000060">
    <property type="protein sequence ID" value="OGY15792.1"/>
    <property type="molecule type" value="Genomic_DNA"/>
</dbReference>
<comment type="caution">
    <text evidence="8">The sequence shown here is derived from an EMBL/GenBank/DDBJ whole genome shotgun (WGS) entry which is preliminary data.</text>
</comment>
<evidence type="ECO:0000256" key="5">
    <source>
        <dbReference type="ARBA" id="ARBA00023136"/>
    </source>
</evidence>
<proteinExistence type="inferred from homology"/>
<dbReference type="Pfam" id="PF00892">
    <property type="entry name" value="EamA"/>
    <property type="match status" value="2"/>
</dbReference>
<feature type="transmembrane region" description="Helical" evidence="6">
    <location>
        <begin position="131"/>
        <end position="151"/>
    </location>
</feature>
<keyword evidence="3 6" id="KW-0812">Transmembrane</keyword>
<feature type="transmembrane region" description="Helical" evidence="6">
    <location>
        <begin position="157"/>
        <end position="177"/>
    </location>
</feature>
<comment type="subcellular location">
    <subcellularLocation>
        <location evidence="1">Membrane</location>
        <topology evidence="1">Multi-pass membrane protein</topology>
    </subcellularLocation>
</comment>
<evidence type="ECO:0000256" key="6">
    <source>
        <dbReference type="SAM" id="Phobius"/>
    </source>
</evidence>
<evidence type="ECO:0000313" key="8">
    <source>
        <dbReference type="EMBL" id="OGY15792.1"/>
    </source>
</evidence>
<evidence type="ECO:0000256" key="1">
    <source>
        <dbReference type="ARBA" id="ARBA00004141"/>
    </source>
</evidence>
<sequence length="302" mass="33209">MLKSLRASGPIFIAIAALLWALDGILRRSLFTLPPAVIVFYEHLLGAILIAPFFFSKITKERLTKTEWSAVIWVSFFSSLIGTLLFTAALAKTQFLPFSVVFLLQKLQPVFAVITGAVVLKESLSRQYFKWAALAFIAAYFVTFKNGLVNFSTGGGTALAAIMAVGAAFAWATSTAFSRFGLLRHSHTLIIGLRFWLATPMAFIAVLLLGQQSQLATLTPSQFLRLLAIALSTGLVALWIYYRGLKYTQVKVATIVELIFPVTAVFIDIFLYHTVLAFSQYLAALVLLFAVYQVSALNRSAS</sequence>
<feature type="transmembrane region" description="Helical" evidence="6">
    <location>
        <begin position="37"/>
        <end position="56"/>
    </location>
</feature>
<reference evidence="8 9" key="1">
    <citation type="journal article" date="2016" name="Nat. Commun.">
        <title>Thousands of microbial genomes shed light on interconnected biogeochemical processes in an aquifer system.</title>
        <authorList>
            <person name="Anantharaman K."/>
            <person name="Brown C.T."/>
            <person name="Hug L.A."/>
            <person name="Sharon I."/>
            <person name="Castelle C.J."/>
            <person name="Probst A.J."/>
            <person name="Thomas B.C."/>
            <person name="Singh A."/>
            <person name="Wilkins M.J."/>
            <person name="Karaoz U."/>
            <person name="Brodie E.L."/>
            <person name="Williams K.H."/>
            <person name="Hubbard S.S."/>
            <person name="Banfield J.F."/>
        </authorList>
    </citation>
    <scope>NUCLEOTIDE SEQUENCE [LARGE SCALE GENOMIC DNA]</scope>
</reference>
<evidence type="ECO:0000259" key="7">
    <source>
        <dbReference type="Pfam" id="PF00892"/>
    </source>
</evidence>